<gene>
    <name evidence="1" type="ORF">HG543_42405</name>
</gene>
<comment type="caution">
    <text evidence="1">The sequence shown here is derived from an EMBL/GenBank/DDBJ whole genome shotgun (WGS) entry which is preliminary data.</text>
</comment>
<dbReference type="EMBL" id="JABBJJ010000324">
    <property type="protein sequence ID" value="NMO21458.1"/>
    <property type="molecule type" value="Genomic_DNA"/>
</dbReference>
<keyword evidence="2" id="KW-1185">Reference proteome</keyword>
<organism evidence="1 2">
    <name type="scientific">Pyxidicoccus fallax</name>
    <dbReference type="NCBI Taxonomy" id="394095"/>
    <lineage>
        <taxon>Bacteria</taxon>
        <taxon>Pseudomonadati</taxon>
        <taxon>Myxococcota</taxon>
        <taxon>Myxococcia</taxon>
        <taxon>Myxococcales</taxon>
        <taxon>Cystobacterineae</taxon>
        <taxon>Myxococcaceae</taxon>
        <taxon>Pyxidicoccus</taxon>
    </lineage>
</organism>
<proteinExistence type="predicted"/>
<dbReference type="SUPFAM" id="SSF81301">
    <property type="entry name" value="Nucleotidyltransferase"/>
    <property type="match status" value="1"/>
</dbReference>
<evidence type="ECO:0000313" key="2">
    <source>
        <dbReference type="Proteomes" id="UP000518300"/>
    </source>
</evidence>
<keyword evidence="1" id="KW-0808">Transferase</keyword>
<dbReference type="Proteomes" id="UP000518300">
    <property type="component" value="Unassembled WGS sequence"/>
</dbReference>
<protein>
    <submittedName>
        <fullName evidence="1">Nucleotidyltransferase domain-containing protein</fullName>
    </submittedName>
</protein>
<dbReference type="InterPro" id="IPR043519">
    <property type="entry name" value="NT_sf"/>
</dbReference>
<accession>A0A848LTY2</accession>
<sequence>MSSRDPVSLPAPIQELVESLIAMPGACAVALGGSRAEGGVDARSDWDLGVYYRGTLDTTRLSQRGTVHPPGSWGRLMNGGAWLVIDGTKVDVLLRDLDVVEYWSDRAETGHFEVDALLGYLAGCPTYMLRAELAWGRVLHGSLPRRASYPEPLAVTAQSRWRFSCAFSLEHARMRAARGDVVGAMGQAAKAAIEHAHAVLAGQRTWVLNEKRILERAGLAELHALFSQSLRREELVDWVSTVRAALGVDASVIR</sequence>
<dbReference type="RefSeq" id="WP_169350644.1">
    <property type="nucleotide sequence ID" value="NZ_JABBJJ010000324.1"/>
</dbReference>
<dbReference type="GO" id="GO:0016740">
    <property type="term" value="F:transferase activity"/>
    <property type="evidence" value="ECO:0007669"/>
    <property type="project" value="UniProtKB-KW"/>
</dbReference>
<evidence type="ECO:0000313" key="1">
    <source>
        <dbReference type="EMBL" id="NMO21458.1"/>
    </source>
</evidence>
<dbReference type="AlphaFoldDB" id="A0A848LTY2"/>
<dbReference type="CDD" id="cd05403">
    <property type="entry name" value="NT_KNTase_like"/>
    <property type="match status" value="1"/>
</dbReference>
<reference evidence="1 2" key="1">
    <citation type="submission" date="2020-04" db="EMBL/GenBank/DDBJ databases">
        <title>Draft genome of Pyxidicoccus fallax type strain.</title>
        <authorList>
            <person name="Whitworth D.E."/>
        </authorList>
    </citation>
    <scope>NUCLEOTIDE SEQUENCE [LARGE SCALE GENOMIC DNA]</scope>
    <source>
        <strain evidence="1 2">DSM 14698</strain>
    </source>
</reference>
<name>A0A848LTY2_9BACT</name>